<evidence type="ECO:0000313" key="2">
    <source>
        <dbReference type="Proteomes" id="UP000215694"/>
    </source>
</evidence>
<organism evidence="1 2">
    <name type="scientific">Romboutsia weinsteinii</name>
    <dbReference type="NCBI Taxonomy" id="2020949"/>
    <lineage>
        <taxon>Bacteria</taxon>
        <taxon>Bacillati</taxon>
        <taxon>Bacillota</taxon>
        <taxon>Clostridia</taxon>
        <taxon>Peptostreptococcales</taxon>
        <taxon>Peptostreptococcaceae</taxon>
        <taxon>Romboutsia</taxon>
    </lineage>
</organism>
<gene>
    <name evidence="1" type="ORF">CHL78_015555</name>
</gene>
<accession>A0A371IZM7</accession>
<evidence type="ECO:0000313" key="1">
    <source>
        <dbReference type="EMBL" id="RDY25960.1"/>
    </source>
</evidence>
<protein>
    <submittedName>
        <fullName evidence="1">Uncharacterized protein</fullName>
    </submittedName>
</protein>
<name>A0A371IZM7_9FIRM</name>
<proteinExistence type="predicted"/>
<reference evidence="1 2" key="1">
    <citation type="journal article" date="2017" name="Genome Announc.">
        <title>Draft Genome Sequence of Romboutsia weinsteinii sp. nov. Strain CCRI-19649(T) Isolated from Surface Water.</title>
        <authorList>
            <person name="Maheux A.F."/>
            <person name="Boudreau D.K."/>
            <person name="Berube E."/>
            <person name="Boissinot M."/>
            <person name="Cantin P."/>
            <person name="Raymond F."/>
            <person name="Corbeil J."/>
            <person name="Omar R.F."/>
            <person name="Bergeron M.G."/>
        </authorList>
    </citation>
    <scope>NUCLEOTIDE SEQUENCE [LARGE SCALE GENOMIC DNA]</scope>
    <source>
        <strain evidence="1 2">CCRI-19649</strain>
    </source>
</reference>
<dbReference type="EMBL" id="NOJY02000040">
    <property type="protein sequence ID" value="RDY25960.1"/>
    <property type="molecule type" value="Genomic_DNA"/>
</dbReference>
<dbReference type="Proteomes" id="UP000215694">
    <property type="component" value="Unassembled WGS sequence"/>
</dbReference>
<keyword evidence="2" id="KW-1185">Reference proteome</keyword>
<dbReference type="AlphaFoldDB" id="A0A371IZM7"/>
<sequence length="463" mass="54167">MCIRDSIYTLLSNSMVDNSLSVYLYNNYLLNHDEYIKNKSKEVKFLIVDSLELCSVAEIDFIDKISDYTEDTYIYLNESRDYSVFNNIDMDYIREKIIKKSKLMDEKNISEIGYSGISIEDLYSIPATINLNQSIQLYSEMIEEVCSKIVELIHNGEEAKNIAIISPVSNTVLDYQISNILSYNQINVFNTKKDNKTIDHPYSNALVVASCLFYGYLDLIKDEDLVSFIEIILQKNRIQAFKIFKNRDESAEYKKLIEYIEEKRNGNIKIHEFLIQFYIDKMLNLKEGKKQVSICKKIINESESFTENIDLLNLDKTKEKEKIFIEALKSTIKDFHSNYELEELKEGDNIIITTPYTYLSSNINRPIQMWIDIGSNAWNMKIEKEISNVVVLRKSFDEKKIYTDAMEEGYKKYYLNNMIYNILLSAKSVYAYKSEYTVNGYIQESILYSLLLKLVDKRGNSNE</sequence>
<dbReference type="RefSeq" id="WP_116041558.1">
    <property type="nucleotide sequence ID" value="NZ_NOJY02000040.1"/>
</dbReference>
<comment type="caution">
    <text evidence="1">The sequence shown here is derived from an EMBL/GenBank/DDBJ whole genome shotgun (WGS) entry which is preliminary data.</text>
</comment>